<dbReference type="InterPro" id="IPR000086">
    <property type="entry name" value="NUDIX_hydrolase_dom"/>
</dbReference>
<evidence type="ECO:0000256" key="5">
    <source>
        <dbReference type="ARBA" id="ARBA00022842"/>
    </source>
</evidence>
<reference evidence="8" key="1">
    <citation type="journal article" date="2020" name="Fungal Divers.">
        <title>Resolving the Mortierellaceae phylogeny through synthesis of multi-gene phylogenetics and phylogenomics.</title>
        <authorList>
            <person name="Vandepol N."/>
            <person name="Liber J."/>
            <person name="Desiro A."/>
            <person name="Na H."/>
            <person name="Kennedy M."/>
            <person name="Barry K."/>
            <person name="Grigoriev I.V."/>
            <person name="Miller A.N."/>
            <person name="O'Donnell K."/>
            <person name="Stajich J.E."/>
            <person name="Bonito G."/>
        </authorList>
    </citation>
    <scope>NUCLEOTIDE SEQUENCE</scope>
    <source>
        <strain evidence="8">MES-2147</strain>
    </source>
</reference>
<evidence type="ECO:0000256" key="6">
    <source>
        <dbReference type="ARBA" id="ARBA00023211"/>
    </source>
</evidence>
<evidence type="ECO:0000256" key="1">
    <source>
        <dbReference type="ARBA" id="ARBA00001936"/>
    </source>
</evidence>
<comment type="caution">
    <text evidence="8">The sequence shown here is derived from an EMBL/GenBank/DDBJ whole genome shotgun (WGS) entry which is preliminary data.</text>
</comment>
<evidence type="ECO:0000313" key="8">
    <source>
        <dbReference type="EMBL" id="KAF9959109.1"/>
    </source>
</evidence>
<comment type="cofactor">
    <cofactor evidence="2">
        <name>Mg(2+)</name>
        <dbReference type="ChEBI" id="CHEBI:18420"/>
    </cofactor>
</comment>
<name>A0A9P6M163_9FUNG</name>
<dbReference type="Pfam" id="PF00293">
    <property type="entry name" value="NUDIX"/>
    <property type="match status" value="1"/>
</dbReference>
<dbReference type="CDD" id="cd03426">
    <property type="entry name" value="NUDIX_CoAse_Nudt7"/>
    <property type="match status" value="1"/>
</dbReference>
<accession>A0A9P6M163</accession>
<dbReference type="OrthoDB" id="10260614at2759"/>
<dbReference type="PANTHER" id="PTHR12992:SF24">
    <property type="entry name" value="PEROXISOMAL COENZYME A DIPHOSPHATASE NUDT7"/>
    <property type="match status" value="1"/>
</dbReference>
<evidence type="ECO:0000256" key="2">
    <source>
        <dbReference type="ARBA" id="ARBA00001946"/>
    </source>
</evidence>
<keyword evidence="5" id="KW-0460">Magnesium</keyword>
<feature type="domain" description="Nudix hydrolase" evidence="7">
    <location>
        <begin position="28"/>
        <end position="167"/>
    </location>
</feature>
<organism evidence="8 9">
    <name type="scientific">Modicella reniformis</name>
    <dbReference type="NCBI Taxonomy" id="1440133"/>
    <lineage>
        <taxon>Eukaryota</taxon>
        <taxon>Fungi</taxon>
        <taxon>Fungi incertae sedis</taxon>
        <taxon>Mucoromycota</taxon>
        <taxon>Mortierellomycotina</taxon>
        <taxon>Mortierellomycetes</taxon>
        <taxon>Mortierellales</taxon>
        <taxon>Mortierellaceae</taxon>
        <taxon>Modicella</taxon>
    </lineage>
</organism>
<dbReference type="PANTHER" id="PTHR12992">
    <property type="entry name" value="NUDIX HYDROLASE"/>
    <property type="match status" value="1"/>
</dbReference>
<dbReference type="InterPro" id="IPR045121">
    <property type="entry name" value="CoAse"/>
</dbReference>
<evidence type="ECO:0000259" key="7">
    <source>
        <dbReference type="PROSITE" id="PS51462"/>
    </source>
</evidence>
<evidence type="ECO:0000313" key="9">
    <source>
        <dbReference type="Proteomes" id="UP000749646"/>
    </source>
</evidence>
<keyword evidence="4" id="KW-0378">Hydrolase</keyword>
<protein>
    <recommendedName>
        <fullName evidence="7">Nudix hydrolase domain-containing protein</fullName>
    </recommendedName>
</protein>
<dbReference type="PROSITE" id="PS51462">
    <property type="entry name" value="NUDIX"/>
    <property type="match status" value="1"/>
</dbReference>
<proteinExistence type="predicted"/>
<dbReference type="GO" id="GO:0015938">
    <property type="term" value="P:coenzyme A catabolic process"/>
    <property type="evidence" value="ECO:0007669"/>
    <property type="project" value="TreeGrafter"/>
</dbReference>
<dbReference type="GO" id="GO:0010945">
    <property type="term" value="F:coenzyme A diphosphatase activity"/>
    <property type="evidence" value="ECO:0007669"/>
    <property type="project" value="InterPro"/>
</dbReference>
<comment type="cofactor">
    <cofactor evidence="1">
        <name>Mn(2+)</name>
        <dbReference type="ChEBI" id="CHEBI:29035"/>
    </cofactor>
</comment>
<dbReference type="InterPro" id="IPR015797">
    <property type="entry name" value="NUDIX_hydrolase-like_dom_sf"/>
</dbReference>
<dbReference type="Proteomes" id="UP000749646">
    <property type="component" value="Unassembled WGS sequence"/>
</dbReference>
<dbReference type="Gene3D" id="3.90.79.10">
    <property type="entry name" value="Nucleoside Triphosphate Pyrophosphohydrolase"/>
    <property type="match status" value="1"/>
</dbReference>
<sequence>MKFLNEKSLKALENLKTHRPQEDRFDVSERFAVLIALVANSEGDLEVIITSRSSKLRVHGGDSAFPGGKRDPVDMNLIATARREALEEIGLHPSASETLNILTPVISLNGLMVTPVIAFCPDMTTLDLISLFPNPGEVDAVFSAPLESFLSPAAGTHKHHDTNWLQSTFRVHYFKGCGAHNYILADEAKHRIQSGWTVYGFTAGLLIEVASIAFRRSTDFAHLAPGQGFDLKDMAAWHTKTCGAAIRASL</sequence>
<keyword evidence="9" id="KW-1185">Reference proteome</keyword>
<gene>
    <name evidence="8" type="ORF">BGZ65_000839</name>
</gene>
<dbReference type="AlphaFoldDB" id="A0A9P6M163"/>
<dbReference type="GO" id="GO:0046872">
    <property type="term" value="F:metal ion binding"/>
    <property type="evidence" value="ECO:0007669"/>
    <property type="project" value="UniProtKB-KW"/>
</dbReference>
<keyword evidence="6" id="KW-0464">Manganese</keyword>
<evidence type="ECO:0000256" key="3">
    <source>
        <dbReference type="ARBA" id="ARBA00022723"/>
    </source>
</evidence>
<dbReference type="EMBL" id="JAAAHW010006526">
    <property type="protein sequence ID" value="KAF9959109.1"/>
    <property type="molecule type" value="Genomic_DNA"/>
</dbReference>
<dbReference type="SUPFAM" id="SSF55811">
    <property type="entry name" value="Nudix"/>
    <property type="match status" value="1"/>
</dbReference>
<keyword evidence="3" id="KW-0479">Metal-binding</keyword>
<evidence type="ECO:0000256" key="4">
    <source>
        <dbReference type="ARBA" id="ARBA00022801"/>
    </source>
</evidence>